<protein>
    <submittedName>
        <fullName evidence="1">Uncharacterized protein</fullName>
    </submittedName>
</protein>
<evidence type="ECO:0000313" key="2">
    <source>
        <dbReference type="Proteomes" id="UP001362999"/>
    </source>
</evidence>
<name>A0AAW0C4Z0_9AGAR</name>
<organism evidence="1 2">
    <name type="scientific">Favolaschia claudopus</name>
    <dbReference type="NCBI Taxonomy" id="2862362"/>
    <lineage>
        <taxon>Eukaryota</taxon>
        <taxon>Fungi</taxon>
        <taxon>Dikarya</taxon>
        <taxon>Basidiomycota</taxon>
        <taxon>Agaricomycotina</taxon>
        <taxon>Agaricomycetes</taxon>
        <taxon>Agaricomycetidae</taxon>
        <taxon>Agaricales</taxon>
        <taxon>Marasmiineae</taxon>
        <taxon>Mycenaceae</taxon>
        <taxon>Favolaschia</taxon>
    </lineage>
</organism>
<evidence type="ECO:0000313" key="1">
    <source>
        <dbReference type="EMBL" id="KAK7033745.1"/>
    </source>
</evidence>
<dbReference type="AlphaFoldDB" id="A0AAW0C4Z0"/>
<comment type="caution">
    <text evidence="1">The sequence shown here is derived from an EMBL/GenBank/DDBJ whole genome shotgun (WGS) entry which is preliminary data.</text>
</comment>
<gene>
    <name evidence="1" type="ORF">R3P38DRAFT_727474</name>
</gene>
<accession>A0AAW0C4Z0</accession>
<sequence length="178" mass="19517">MSLQSSITCAYTGKDCVCGSTTHSLRPWASSMLTRSMLLSVTHLELYFDKTSGLRTALCDWNEWSHLASLPAPTHLCFSEALSARLLRPTLDNCPTLCVLITLFSNVGSARAFETTLTALAGADPRVVVVVVGQLYEDLESGFLGEEDFWDRADAFVARKPTGQPQPPVLNRFLTPFS</sequence>
<dbReference type="EMBL" id="JAWWNJ010000022">
    <property type="protein sequence ID" value="KAK7033745.1"/>
    <property type="molecule type" value="Genomic_DNA"/>
</dbReference>
<reference evidence="1 2" key="1">
    <citation type="journal article" date="2024" name="J Genomics">
        <title>Draft genome sequencing and assembly of Favolaschia claudopus CIRM-BRFM 2984 isolated from oak limbs.</title>
        <authorList>
            <person name="Navarro D."/>
            <person name="Drula E."/>
            <person name="Chaduli D."/>
            <person name="Cazenave R."/>
            <person name="Ahrendt S."/>
            <person name="Wang J."/>
            <person name="Lipzen A."/>
            <person name="Daum C."/>
            <person name="Barry K."/>
            <person name="Grigoriev I.V."/>
            <person name="Favel A."/>
            <person name="Rosso M.N."/>
            <person name="Martin F."/>
        </authorList>
    </citation>
    <scope>NUCLEOTIDE SEQUENCE [LARGE SCALE GENOMIC DNA]</scope>
    <source>
        <strain evidence="1 2">CIRM-BRFM 2984</strain>
    </source>
</reference>
<dbReference type="Proteomes" id="UP001362999">
    <property type="component" value="Unassembled WGS sequence"/>
</dbReference>
<proteinExistence type="predicted"/>
<keyword evidence="2" id="KW-1185">Reference proteome</keyword>